<keyword evidence="3" id="KW-1185">Reference proteome</keyword>
<dbReference type="Proteomes" id="UP000655287">
    <property type="component" value="Unassembled WGS sequence"/>
</dbReference>
<reference evidence="2" key="1">
    <citation type="submission" date="2021-01" db="EMBL/GenBank/DDBJ databases">
        <title>Whole genome shotgun sequence of Sphaerisporangium rufum NBRC 109079.</title>
        <authorList>
            <person name="Komaki H."/>
            <person name="Tamura T."/>
        </authorList>
    </citation>
    <scope>NUCLEOTIDE SEQUENCE</scope>
    <source>
        <strain evidence="2">NBRC 109079</strain>
    </source>
</reference>
<evidence type="ECO:0000313" key="2">
    <source>
        <dbReference type="EMBL" id="GII79195.1"/>
    </source>
</evidence>
<proteinExistence type="predicted"/>
<feature type="region of interest" description="Disordered" evidence="1">
    <location>
        <begin position="1"/>
        <end position="28"/>
    </location>
</feature>
<accession>A0A919R6J3</accession>
<protein>
    <submittedName>
        <fullName evidence="2">Uncharacterized protein</fullName>
    </submittedName>
</protein>
<evidence type="ECO:0000256" key="1">
    <source>
        <dbReference type="SAM" id="MobiDB-lite"/>
    </source>
</evidence>
<comment type="caution">
    <text evidence="2">The sequence shown here is derived from an EMBL/GenBank/DDBJ whole genome shotgun (WGS) entry which is preliminary data.</text>
</comment>
<sequence length="111" mass="11576">MFGRRGDLGQSSPGGARSDDSFAQRPDADDEIGLEVVQGLLGGLPRVFARIRDQGHGEDERSDLRVVALGLALPDGGAATVEVGGNGFGRWGSAERAAWVLGGECVWLRGA</sequence>
<dbReference type="EMBL" id="BOOU01000055">
    <property type="protein sequence ID" value="GII79195.1"/>
    <property type="molecule type" value="Genomic_DNA"/>
</dbReference>
<evidence type="ECO:0000313" key="3">
    <source>
        <dbReference type="Proteomes" id="UP000655287"/>
    </source>
</evidence>
<name>A0A919R6J3_9ACTN</name>
<dbReference type="AlphaFoldDB" id="A0A919R6J3"/>
<gene>
    <name evidence="2" type="ORF">Sru01_41770</name>
</gene>
<organism evidence="2 3">
    <name type="scientific">Sphaerisporangium rufum</name>
    <dbReference type="NCBI Taxonomy" id="1381558"/>
    <lineage>
        <taxon>Bacteria</taxon>
        <taxon>Bacillati</taxon>
        <taxon>Actinomycetota</taxon>
        <taxon>Actinomycetes</taxon>
        <taxon>Streptosporangiales</taxon>
        <taxon>Streptosporangiaceae</taxon>
        <taxon>Sphaerisporangium</taxon>
    </lineage>
</organism>